<evidence type="ECO:0000256" key="3">
    <source>
        <dbReference type="ARBA" id="ARBA00022763"/>
    </source>
</evidence>
<evidence type="ECO:0000256" key="8">
    <source>
        <dbReference type="ARBA" id="ARBA00023125"/>
    </source>
</evidence>
<dbReference type="PROSITE" id="PS51217">
    <property type="entry name" value="UVRD_HELICASE_CTER"/>
    <property type="match status" value="1"/>
</dbReference>
<accession>A0A0S6VVT0</accession>
<dbReference type="Pfam" id="PF13361">
    <property type="entry name" value="UvrD_C"/>
    <property type="match status" value="1"/>
</dbReference>
<comment type="catalytic activity">
    <reaction evidence="11">
        <text>Couples ATP hydrolysis with the unwinding of duplex DNA by translocating in the 3'-5' direction.</text>
        <dbReference type="EC" id="5.6.2.4"/>
    </reaction>
</comment>
<dbReference type="EC" id="5.6.2.4" evidence="12"/>
<feature type="binding site" evidence="14">
    <location>
        <begin position="21"/>
        <end position="28"/>
    </location>
    <ligand>
        <name>ATP</name>
        <dbReference type="ChEBI" id="CHEBI:30616"/>
    </ligand>
</feature>
<dbReference type="InterPro" id="IPR027417">
    <property type="entry name" value="P-loop_NTPase"/>
</dbReference>
<dbReference type="GO" id="GO:0003677">
    <property type="term" value="F:DNA binding"/>
    <property type="evidence" value="ECO:0007669"/>
    <property type="project" value="UniProtKB-KW"/>
</dbReference>
<evidence type="ECO:0000256" key="6">
    <source>
        <dbReference type="ARBA" id="ARBA00022839"/>
    </source>
</evidence>
<feature type="domain" description="UvrD-like helicase ATP-binding" evidence="16">
    <location>
        <begin position="1"/>
        <end position="476"/>
    </location>
</feature>
<dbReference type="GO" id="GO:0043138">
    <property type="term" value="F:3'-5' DNA helicase activity"/>
    <property type="evidence" value="ECO:0007669"/>
    <property type="project" value="UniProtKB-EC"/>
</dbReference>
<evidence type="ECO:0000256" key="13">
    <source>
        <dbReference type="ARBA" id="ARBA00048988"/>
    </source>
</evidence>
<dbReference type="SUPFAM" id="SSF52540">
    <property type="entry name" value="P-loop containing nucleoside triphosphate hydrolases"/>
    <property type="match status" value="1"/>
</dbReference>
<dbReference type="SUPFAM" id="SSF52980">
    <property type="entry name" value="Restriction endonuclease-like"/>
    <property type="match status" value="1"/>
</dbReference>
<name>A0A0S6VVT0_9BACT</name>
<dbReference type="InterPro" id="IPR011604">
    <property type="entry name" value="PDDEXK-like_dom_sf"/>
</dbReference>
<evidence type="ECO:0000256" key="2">
    <source>
        <dbReference type="ARBA" id="ARBA00022741"/>
    </source>
</evidence>
<dbReference type="InterPro" id="IPR011335">
    <property type="entry name" value="Restrct_endonuc-II-like"/>
</dbReference>
<evidence type="ECO:0000256" key="10">
    <source>
        <dbReference type="ARBA" id="ARBA00023235"/>
    </source>
</evidence>
<keyword evidence="6" id="KW-0269">Exonuclease</keyword>
<dbReference type="GO" id="GO:0005829">
    <property type="term" value="C:cytosol"/>
    <property type="evidence" value="ECO:0007669"/>
    <property type="project" value="TreeGrafter"/>
</dbReference>
<dbReference type="GO" id="GO:0033202">
    <property type="term" value="C:DNA helicase complex"/>
    <property type="evidence" value="ECO:0007669"/>
    <property type="project" value="TreeGrafter"/>
</dbReference>
<dbReference type="GO" id="GO:0005524">
    <property type="term" value="F:ATP binding"/>
    <property type="evidence" value="ECO:0007669"/>
    <property type="project" value="UniProtKB-UniRule"/>
</dbReference>
<evidence type="ECO:0000256" key="14">
    <source>
        <dbReference type="PROSITE-ProRule" id="PRU00560"/>
    </source>
</evidence>
<keyword evidence="10" id="KW-0413">Isomerase</keyword>
<dbReference type="HOGENOM" id="CLU_001114_1_1_0"/>
<keyword evidence="3" id="KW-0227">DNA damage</keyword>
<reference evidence="18" key="1">
    <citation type="journal article" date="2015" name="PeerJ">
        <title>First genomic representation of candidate bacterial phylum KSB3 points to enhanced environmental sensing as a trigger of wastewater bulking.</title>
        <authorList>
            <person name="Sekiguchi Y."/>
            <person name="Ohashi A."/>
            <person name="Parks D.H."/>
            <person name="Yamauchi T."/>
            <person name="Tyson G.W."/>
            <person name="Hugenholtz P."/>
        </authorList>
    </citation>
    <scope>NUCLEOTIDE SEQUENCE [LARGE SCALE GENOMIC DNA]</scope>
</reference>
<evidence type="ECO:0000313" key="19">
    <source>
        <dbReference type="Proteomes" id="UP000030700"/>
    </source>
</evidence>
<evidence type="ECO:0000256" key="1">
    <source>
        <dbReference type="ARBA" id="ARBA00022722"/>
    </source>
</evidence>
<keyword evidence="8" id="KW-0238">DNA-binding</keyword>
<organism evidence="18">
    <name type="scientific">Candidatus Moduliflexus flocculans</name>
    <dbReference type="NCBI Taxonomy" id="1499966"/>
    <lineage>
        <taxon>Bacteria</taxon>
        <taxon>Candidatus Moduliflexota</taxon>
        <taxon>Candidatus Moduliflexia</taxon>
        <taxon>Candidatus Moduliflexales</taxon>
        <taxon>Candidatus Moduliflexaceae</taxon>
    </lineage>
</organism>
<feature type="domain" description="UvrD-like helicase C-terminal" evidence="17">
    <location>
        <begin position="506"/>
        <end position="810"/>
    </location>
</feature>
<dbReference type="Gene3D" id="1.10.486.10">
    <property type="entry name" value="PCRA, domain 4"/>
    <property type="match status" value="1"/>
</dbReference>
<keyword evidence="19" id="KW-1185">Reference proteome</keyword>
<dbReference type="GO" id="GO:0004527">
    <property type="term" value="F:exonuclease activity"/>
    <property type="evidence" value="ECO:0007669"/>
    <property type="project" value="UniProtKB-KW"/>
</dbReference>
<proteinExistence type="predicted"/>
<dbReference type="Pfam" id="PF00580">
    <property type="entry name" value="UvrD-helicase"/>
    <property type="match status" value="1"/>
</dbReference>
<evidence type="ECO:0000256" key="4">
    <source>
        <dbReference type="ARBA" id="ARBA00022801"/>
    </source>
</evidence>
<keyword evidence="7 14" id="KW-0067">ATP-binding</keyword>
<dbReference type="STRING" id="1499966.U14_00424"/>
<dbReference type="Gene3D" id="3.90.320.10">
    <property type="match status" value="1"/>
</dbReference>
<evidence type="ECO:0000259" key="16">
    <source>
        <dbReference type="PROSITE" id="PS51198"/>
    </source>
</evidence>
<dbReference type="PANTHER" id="PTHR11070">
    <property type="entry name" value="UVRD / RECB / PCRA DNA HELICASE FAMILY MEMBER"/>
    <property type="match status" value="1"/>
</dbReference>
<dbReference type="Pfam" id="PF12705">
    <property type="entry name" value="PDDEXK_1"/>
    <property type="match status" value="1"/>
</dbReference>
<evidence type="ECO:0000256" key="11">
    <source>
        <dbReference type="ARBA" id="ARBA00034617"/>
    </source>
</evidence>
<sequence length="1295" mass="147093">MNFTNSQKLACDISRNIAVTAGAGSGKTSVLVRRYLWCLERNNHNVRRIVAITFTEKAAGEMLGRIREQVLQRAASDLGSAHLWEDVLEHLPLANISTIHGFCQKLLREFPIEAGVDPNFEVLDEAAQTILLKRLIDDLLRQEAEKNVRSLRLLAQQWQPAALRKIVQQLIGVRDKALLWAERITQTEFDAYLRQLYALCEQQQRRAVQRIAADSRWSDAITEIREIMPPGDTGKFTLRCRIIVDRDTEFRAEREFRKQRDILAMLKREMNLQGVSSAAWKAEDRDKRVKKCFETLKFIYDNAFSEMPIHDATELRSFQIQQALAALFLAALRRYDEEKAARRRLDFEDLQERALRLLRQPDVQQLLSSRYDYVMVDEFQDTNQLQWEIIRRLGLTKQGLAKDKFCIVGDEKQSIYMFRGAEVSVFAEVRNELKLVNAAHQLDAVDMAIPDLGDAPVVGEGDKTGELSMAENFRSDDAVITFCNFLFSRLFLPTFDPERPYDVPHQELVPRREKGIPLDIQAKPVELMLAFDDAGEDDEAESGEAAAESNEPEMIARRIRELMIPATPHDDESASEKPKTRPAQWKDIAILLRTRTRLKAFEEALRRHGIPFLVTGGIGFFEQQEIYDLSNLLRVLSDQREEIALAGVLRSPLLSLSDDQLVYLAGGVKTSNDANTRWTLWEKLRFHAANRDLIPAELDPAMIVHAHDLLSAWQAVAERIPVTHLLRRVLDDTGLYGILAADSAAEQQITNIEKFIEIARKFEQQGFRTLSDFVAYLDELETAAEREGEAQIFAEGMNVVQVMTIHAAKGLEFPIVFVPELERPFNYSENEAVYLDALSTPRAAQPPDIAAGVSVAGLLDDGKPSPTFLREYLKRINRDKTDAEMKRLFYVACTRARDTLILSGSLKKNVRPNSWLGWLTQHLPLADALEQHRNAIAINGLTIPLLTAKTSFHAPRGTEEFGRSASDSPQSGDVQRSTQSVERVLNSPPGRGRGWVNAENPPQPLPGGEIEIDDLFRLLQHNLRPATGAENERFRLSPSMLHLLFECPRRYYYREVLRLDDILATAPPDESSANDHAEHDRFGAQRGTIIHALFEQRVFDDMLTDAERARILEEAVSASPIPPDSEERQRLDTAIERAGTHYAASGVKDLLARSPQVWREHPFMLRLSQADVSGILDALFRDPADDVYTILDYKTNQVEAADVPAEIRRHGYERQMTMYALAVSRLLHVEQMRGILFFTHPNVRYDTFDFSPSALAAFETELAAALRQLTQEHVPCADDRAICQECAYRRYCQTV</sequence>
<dbReference type="InterPro" id="IPR000212">
    <property type="entry name" value="DNA_helicase_UvrD/REP"/>
</dbReference>
<dbReference type="Proteomes" id="UP000030700">
    <property type="component" value="Unassembled WGS sequence"/>
</dbReference>
<feature type="compositionally biased region" description="Polar residues" evidence="15">
    <location>
        <begin position="965"/>
        <end position="981"/>
    </location>
</feature>
<evidence type="ECO:0000256" key="12">
    <source>
        <dbReference type="ARBA" id="ARBA00034808"/>
    </source>
</evidence>
<dbReference type="PROSITE" id="PS51198">
    <property type="entry name" value="UVRD_HELICASE_ATP_BIND"/>
    <property type="match status" value="1"/>
</dbReference>
<dbReference type="PANTHER" id="PTHR11070:SF48">
    <property type="entry name" value="ATP-DEPENDENT HELICASE_NUCLEASE SUBUNIT A"/>
    <property type="match status" value="1"/>
</dbReference>
<gene>
    <name evidence="18" type="ORF">U14_00424</name>
</gene>
<dbReference type="InterPro" id="IPR014016">
    <property type="entry name" value="UvrD-like_ATP-bd"/>
</dbReference>
<feature type="region of interest" description="Disordered" evidence="15">
    <location>
        <begin position="957"/>
        <end position="1001"/>
    </location>
</feature>
<dbReference type="Gene3D" id="3.40.50.300">
    <property type="entry name" value="P-loop containing nucleotide triphosphate hydrolases"/>
    <property type="match status" value="4"/>
</dbReference>
<keyword evidence="5 14" id="KW-0347">Helicase</keyword>
<evidence type="ECO:0000256" key="7">
    <source>
        <dbReference type="ARBA" id="ARBA00022840"/>
    </source>
</evidence>
<evidence type="ECO:0000256" key="9">
    <source>
        <dbReference type="ARBA" id="ARBA00023204"/>
    </source>
</evidence>
<keyword evidence="9" id="KW-0234">DNA repair</keyword>
<protein>
    <recommendedName>
        <fullName evidence="12">DNA 3'-5' helicase</fullName>
        <ecNumber evidence="12">5.6.2.4</ecNumber>
    </recommendedName>
</protein>
<dbReference type="GO" id="GO:0000725">
    <property type="term" value="P:recombinational repair"/>
    <property type="evidence" value="ECO:0007669"/>
    <property type="project" value="TreeGrafter"/>
</dbReference>
<evidence type="ECO:0000256" key="15">
    <source>
        <dbReference type="SAM" id="MobiDB-lite"/>
    </source>
</evidence>
<dbReference type="InterPro" id="IPR014017">
    <property type="entry name" value="DNA_helicase_UvrD-like_C"/>
</dbReference>
<dbReference type="EMBL" id="DF820455">
    <property type="protein sequence ID" value="GAK49206.1"/>
    <property type="molecule type" value="Genomic_DNA"/>
</dbReference>
<evidence type="ECO:0000313" key="18">
    <source>
        <dbReference type="EMBL" id="GAK49206.1"/>
    </source>
</evidence>
<dbReference type="InterPro" id="IPR038726">
    <property type="entry name" value="PDDEXK_AddAB-type"/>
</dbReference>
<keyword evidence="4 14" id="KW-0378">Hydrolase</keyword>
<evidence type="ECO:0000256" key="5">
    <source>
        <dbReference type="ARBA" id="ARBA00022806"/>
    </source>
</evidence>
<keyword evidence="2 14" id="KW-0547">Nucleotide-binding</keyword>
<keyword evidence="1" id="KW-0540">Nuclease</keyword>
<evidence type="ECO:0000259" key="17">
    <source>
        <dbReference type="PROSITE" id="PS51217"/>
    </source>
</evidence>
<comment type="catalytic activity">
    <reaction evidence="13">
        <text>ATP + H2O = ADP + phosphate + H(+)</text>
        <dbReference type="Rhea" id="RHEA:13065"/>
        <dbReference type="ChEBI" id="CHEBI:15377"/>
        <dbReference type="ChEBI" id="CHEBI:15378"/>
        <dbReference type="ChEBI" id="CHEBI:30616"/>
        <dbReference type="ChEBI" id="CHEBI:43474"/>
        <dbReference type="ChEBI" id="CHEBI:456216"/>
        <dbReference type="EC" id="5.6.2.4"/>
    </reaction>
</comment>